<sequence>MSRNLDTALLRAFVAVAETAGMTSAANVLNLTQAAVSQQIKRLEDQLGQPLFTRDRRGLSLTGAGERLFGKAKRLLALNDEIWSDMTSAVHEGQVRLGIPYDLVTAYLPPVLKTFARAYPRVRIALECRSSPRLREALAAGEIDLALATEREVGPDGEALVSDRLVWVGARGGEAHAQRPLPVSIGSESCAFRPSVLDALRAAAIEWRAVTEISNMDAINATVETDLAVMTLLASTVPATLEVLPPEAGLPALPVFSINLYRPRTGLTPVAAELARHIRDGFVCRHQRQAA</sequence>
<reference evidence="6 7" key="2">
    <citation type="submission" date="2019-09" db="EMBL/GenBank/DDBJ databases">
        <authorList>
            <person name="Jin C."/>
        </authorList>
    </citation>
    <scope>NUCLEOTIDE SEQUENCE [LARGE SCALE GENOMIC DNA]</scope>
    <source>
        <strain evidence="6 7">BN140002</strain>
    </source>
</reference>
<keyword evidence="2" id="KW-0805">Transcription regulation</keyword>
<evidence type="ECO:0000256" key="1">
    <source>
        <dbReference type="ARBA" id="ARBA00009437"/>
    </source>
</evidence>
<dbReference type="GO" id="GO:0003677">
    <property type="term" value="F:DNA binding"/>
    <property type="evidence" value="ECO:0007669"/>
    <property type="project" value="UniProtKB-KW"/>
</dbReference>
<evidence type="ECO:0000313" key="6">
    <source>
        <dbReference type="EMBL" id="KAA2236394.1"/>
    </source>
</evidence>
<evidence type="ECO:0000256" key="4">
    <source>
        <dbReference type="ARBA" id="ARBA00023163"/>
    </source>
</evidence>
<dbReference type="InterPro" id="IPR036388">
    <property type="entry name" value="WH-like_DNA-bd_sf"/>
</dbReference>
<evidence type="ECO:0000256" key="2">
    <source>
        <dbReference type="ARBA" id="ARBA00023015"/>
    </source>
</evidence>
<proteinExistence type="inferred from homology"/>
<dbReference type="FunFam" id="1.10.10.10:FF:000001">
    <property type="entry name" value="LysR family transcriptional regulator"/>
    <property type="match status" value="1"/>
</dbReference>
<dbReference type="InterPro" id="IPR050176">
    <property type="entry name" value="LTTR"/>
</dbReference>
<organism evidence="6 7">
    <name type="scientific">Salinarimonas soli</name>
    <dbReference type="NCBI Taxonomy" id="1638099"/>
    <lineage>
        <taxon>Bacteria</taxon>
        <taxon>Pseudomonadati</taxon>
        <taxon>Pseudomonadota</taxon>
        <taxon>Alphaproteobacteria</taxon>
        <taxon>Hyphomicrobiales</taxon>
        <taxon>Salinarimonadaceae</taxon>
        <taxon>Salinarimonas</taxon>
    </lineage>
</organism>
<protein>
    <submittedName>
        <fullName evidence="6">LysR family transcriptional regulator</fullName>
    </submittedName>
</protein>
<dbReference type="SUPFAM" id="SSF53850">
    <property type="entry name" value="Periplasmic binding protein-like II"/>
    <property type="match status" value="1"/>
</dbReference>
<evidence type="ECO:0000259" key="5">
    <source>
        <dbReference type="PROSITE" id="PS50931"/>
    </source>
</evidence>
<evidence type="ECO:0000313" key="7">
    <source>
        <dbReference type="Proteomes" id="UP000323142"/>
    </source>
</evidence>
<evidence type="ECO:0000256" key="3">
    <source>
        <dbReference type="ARBA" id="ARBA00023125"/>
    </source>
</evidence>
<dbReference type="EMBL" id="VUOA01000027">
    <property type="protein sequence ID" value="KAA2236394.1"/>
    <property type="molecule type" value="Genomic_DNA"/>
</dbReference>
<gene>
    <name evidence="6" type="ORF">F0L46_14725</name>
</gene>
<dbReference type="InterPro" id="IPR005119">
    <property type="entry name" value="LysR_subst-bd"/>
</dbReference>
<feature type="domain" description="HTH lysR-type" evidence="5">
    <location>
        <begin position="5"/>
        <end position="62"/>
    </location>
</feature>
<comment type="similarity">
    <text evidence="1">Belongs to the LysR transcriptional regulatory family.</text>
</comment>
<dbReference type="PRINTS" id="PR00039">
    <property type="entry name" value="HTHLYSR"/>
</dbReference>
<dbReference type="Pfam" id="PF03466">
    <property type="entry name" value="LysR_substrate"/>
    <property type="match status" value="1"/>
</dbReference>
<dbReference type="Gene3D" id="1.10.10.10">
    <property type="entry name" value="Winged helix-like DNA-binding domain superfamily/Winged helix DNA-binding domain"/>
    <property type="match status" value="1"/>
</dbReference>
<keyword evidence="7" id="KW-1185">Reference proteome</keyword>
<comment type="caution">
    <text evidence="6">The sequence shown here is derived from an EMBL/GenBank/DDBJ whole genome shotgun (WGS) entry which is preliminary data.</text>
</comment>
<dbReference type="GO" id="GO:0003700">
    <property type="term" value="F:DNA-binding transcription factor activity"/>
    <property type="evidence" value="ECO:0007669"/>
    <property type="project" value="InterPro"/>
</dbReference>
<dbReference type="PANTHER" id="PTHR30579">
    <property type="entry name" value="TRANSCRIPTIONAL REGULATOR"/>
    <property type="match status" value="1"/>
</dbReference>
<dbReference type="InterPro" id="IPR000847">
    <property type="entry name" value="LysR_HTH_N"/>
</dbReference>
<dbReference type="InterPro" id="IPR036390">
    <property type="entry name" value="WH_DNA-bd_sf"/>
</dbReference>
<dbReference type="PROSITE" id="PS50931">
    <property type="entry name" value="HTH_LYSR"/>
    <property type="match status" value="1"/>
</dbReference>
<dbReference type="SUPFAM" id="SSF46785">
    <property type="entry name" value="Winged helix' DNA-binding domain"/>
    <property type="match status" value="1"/>
</dbReference>
<keyword evidence="3" id="KW-0238">DNA-binding</keyword>
<dbReference type="Proteomes" id="UP000323142">
    <property type="component" value="Unassembled WGS sequence"/>
</dbReference>
<dbReference type="Pfam" id="PF00126">
    <property type="entry name" value="HTH_1"/>
    <property type="match status" value="1"/>
</dbReference>
<name>A0A5B2VBR1_9HYPH</name>
<dbReference type="RefSeq" id="WP_149818834.1">
    <property type="nucleotide sequence ID" value="NZ_VUOA01000027.1"/>
</dbReference>
<accession>A0A5B2VBR1</accession>
<dbReference type="Gene3D" id="3.40.190.10">
    <property type="entry name" value="Periplasmic binding protein-like II"/>
    <property type="match status" value="2"/>
</dbReference>
<dbReference type="OrthoDB" id="8097684at2"/>
<keyword evidence="4" id="KW-0804">Transcription</keyword>
<dbReference type="PANTHER" id="PTHR30579:SF7">
    <property type="entry name" value="HTH-TYPE TRANSCRIPTIONAL REGULATOR LRHA-RELATED"/>
    <property type="match status" value="1"/>
</dbReference>
<dbReference type="AlphaFoldDB" id="A0A5B2VBR1"/>
<reference evidence="6 7" key="1">
    <citation type="submission" date="2019-09" db="EMBL/GenBank/DDBJ databases">
        <title>Salinarimonas rosea gen. nov., sp. nov., a new member of the a-2 subgroup of the Proteobacteria.</title>
        <authorList>
            <person name="Liu J."/>
        </authorList>
    </citation>
    <scope>NUCLEOTIDE SEQUENCE [LARGE SCALE GENOMIC DNA]</scope>
    <source>
        <strain evidence="6 7">BN140002</strain>
    </source>
</reference>